<dbReference type="EMBL" id="JAUTXT010000040">
    <property type="protein sequence ID" value="KAK3671652.1"/>
    <property type="molecule type" value="Genomic_DNA"/>
</dbReference>
<reference evidence="7" key="1">
    <citation type="submission" date="2023-07" db="EMBL/GenBank/DDBJ databases">
        <title>Black Yeasts Isolated from many extreme environments.</title>
        <authorList>
            <person name="Coleine C."/>
            <person name="Stajich J.E."/>
            <person name="Selbmann L."/>
        </authorList>
    </citation>
    <scope>NUCLEOTIDE SEQUENCE</scope>
    <source>
        <strain evidence="7">CCFEE 5485</strain>
    </source>
</reference>
<dbReference type="PANTHER" id="PTHR47660:SF8">
    <property type="entry name" value="TRANSCRIPTION FACTOR WITH C2H2 AND ZN(2)-CYS(6) DNA BINDING DOMAIN (EUROFUNG)"/>
    <property type="match status" value="1"/>
</dbReference>
<evidence type="ECO:0000256" key="6">
    <source>
        <dbReference type="SAM" id="MobiDB-lite"/>
    </source>
</evidence>
<evidence type="ECO:0000256" key="5">
    <source>
        <dbReference type="ARBA" id="ARBA00023242"/>
    </source>
</evidence>
<evidence type="ECO:0008006" key="9">
    <source>
        <dbReference type="Google" id="ProtNLM"/>
    </source>
</evidence>
<keyword evidence="4" id="KW-0804">Transcription</keyword>
<keyword evidence="5" id="KW-0539">Nucleus</keyword>
<sequence length="711" mass="79220">MAPIIDEWDPLENVTSFDDTGYGDVPSFFDQIMVPGPDYNGADNTMLPPDISNLFSDQDWFGEMDIFGTDFVPTMDEALAIPPWPSPSTSVPNEVVQAASSSGQALSRSEHARKRHAIYQQSPWLWYPEKRQNAFSEHSSIQLDETKLYSASSPHQPFAEASIIPDKLSMNSRDRIFELILKTAKSQVSMASFPSAELLEVLMKMGIAKRLETDAWIHPHLFHSETARPELLTALVAAGCVCFGVKAISRTGLVLLEIVRQALNKSVEDDNSAIRDLQYLQAMMLWLDVCAFCGFKRKMEIAESHLQPLVTALRRFGKFDSVAYSVIIPAASDTIEETEEKWRRWVEIQSYTRLVHHLLEHDLLITMTKHRNPLISYAELTLPLPANRELWLAPSAETWRTAYLAKTHGVRQQRVSVRSLLTDGDLVNCLPPDIDGKLAITTYLYGLAAQVWEHQQQSTVLNVAHGTSDASATLWLQSRHQKLCQLLQATSPGLAGTSPTTQMFQDFLLSTLHVSLDDVIRFAGKCGEEEAHRAYQALQSWSTSKQARTAIWHAAQVIRWAKVTPPYQLRGCDSFLAYHASMILWAYAMMQRDAARRTARSSPQPGGPVERDTVSGLMANGKPPIIFLDGPKTADTDAFVHLNSGRPCLQLPASKQAPSAVPLLGDLKNPQSIMAVCVEVLERNAPSEERAGKPQMIKCLCDLMSELGSLR</sequence>
<keyword evidence="1" id="KW-0479">Metal-binding</keyword>
<comment type="caution">
    <text evidence="7">The sequence shown here is derived from an EMBL/GenBank/DDBJ whole genome shotgun (WGS) entry which is preliminary data.</text>
</comment>
<evidence type="ECO:0000256" key="3">
    <source>
        <dbReference type="ARBA" id="ARBA00023015"/>
    </source>
</evidence>
<evidence type="ECO:0000256" key="1">
    <source>
        <dbReference type="ARBA" id="ARBA00022723"/>
    </source>
</evidence>
<organism evidence="7 8">
    <name type="scientific">Recurvomyces mirabilis</name>
    <dbReference type="NCBI Taxonomy" id="574656"/>
    <lineage>
        <taxon>Eukaryota</taxon>
        <taxon>Fungi</taxon>
        <taxon>Dikarya</taxon>
        <taxon>Ascomycota</taxon>
        <taxon>Pezizomycotina</taxon>
        <taxon>Dothideomycetes</taxon>
        <taxon>Dothideomycetidae</taxon>
        <taxon>Mycosphaerellales</taxon>
        <taxon>Teratosphaeriaceae</taxon>
        <taxon>Recurvomyces</taxon>
    </lineage>
</organism>
<name>A0AAE0TQX5_9PEZI</name>
<proteinExistence type="predicted"/>
<dbReference type="GO" id="GO:0046872">
    <property type="term" value="F:metal ion binding"/>
    <property type="evidence" value="ECO:0007669"/>
    <property type="project" value="UniProtKB-KW"/>
</dbReference>
<dbReference type="AlphaFoldDB" id="A0AAE0TQX5"/>
<evidence type="ECO:0000313" key="8">
    <source>
        <dbReference type="Proteomes" id="UP001274830"/>
    </source>
</evidence>
<evidence type="ECO:0000256" key="2">
    <source>
        <dbReference type="ARBA" id="ARBA00022833"/>
    </source>
</evidence>
<accession>A0AAE0TQX5</accession>
<dbReference type="Proteomes" id="UP001274830">
    <property type="component" value="Unassembled WGS sequence"/>
</dbReference>
<keyword evidence="3" id="KW-0805">Transcription regulation</keyword>
<keyword evidence="8" id="KW-1185">Reference proteome</keyword>
<evidence type="ECO:0000256" key="4">
    <source>
        <dbReference type="ARBA" id="ARBA00023163"/>
    </source>
</evidence>
<gene>
    <name evidence="7" type="ORF">LTR78_008385</name>
</gene>
<evidence type="ECO:0000313" key="7">
    <source>
        <dbReference type="EMBL" id="KAK3671652.1"/>
    </source>
</evidence>
<dbReference type="PANTHER" id="PTHR47660">
    <property type="entry name" value="TRANSCRIPTION FACTOR WITH C2H2 AND ZN(2)-CYS(6) DNA BINDING DOMAIN (EUROFUNG)-RELATED-RELATED"/>
    <property type="match status" value="1"/>
</dbReference>
<keyword evidence="2" id="KW-0862">Zinc</keyword>
<protein>
    <recommendedName>
        <fullName evidence="9">Transcription factor domain-containing protein</fullName>
    </recommendedName>
</protein>
<feature type="region of interest" description="Disordered" evidence="6">
    <location>
        <begin position="596"/>
        <end position="615"/>
    </location>
</feature>